<dbReference type="GO" id="GO:0046872">
    <property type="term" value="F:metal ion binding"/>
    <property type="evidence" value="ECO:0007669"/>
    <property type="project" value="UniProtKB-KW"/>
</dbReference>
<evidence type="ECO:0000256" key="2">
    <source>
        <dbReference type="ARBA" id="ARBA00022723"/>
    </source>
</evidence>
<evidence type="ECO:0000256" key="1">
    <source>
        <dbReference type="ARBA" id="ARBA00009589"/>
    </source>
</evidence>
<keyword evidence="2" id="KW-0479">Metal-binding</keyword>
<keyword evidence="3" id="KW-0378">Hydrolase</keyword>
<dbReference type="InterPro" id="IPR023214">
    <property type="entry name" value="HAD_sf"/>
</dbReference>
<keyword evidence="8" id="KW-1185">Reference proteome</keyword>
<dbReference type="Gene3D" id="3.40.50.1000">
    <property type="entry name" value="HAD superfamily/HAD-like"/>
    <property type="match status" value="1"/>
</dbReference>
<dbReference type="STRING" id="43041.A0A182JTB1"/>
<dbReference type="InterPro" id="IPR036412">
    <property type="entry name" value="HAD-like_sf"/>
</dbReference>
<evidence type="ECO:0000313" key="7">
    <source>
        <dbReference type="EnsemblMetazoa" id="ACHR001743-PA"/>
    </source>
</evidence>
<dbReference type="FunFam" id="3.40.50.1000:FF:000086">
    <property type="entry name" value="LD24878p"/>
    <property type="match status" value="1"/>
</dbReference>
<reference evidence="8" key="1">
    <citation type="submission" date="2013-03" db="EMBL/GenBank/DDBJ databases">
        <title>The Genome Sequence of Anopheles christyi ACHKN1017.</title>
        <authorList>
            <consortium name="The Broad Institute Genomics Platform"/>
            <person name="Neafsey D.E."/>
            <person name="Besansky N."/>
            <person name="Walker B."/>
            <person name="Young S.K."/>
            <person name="Zeng Q."/>
            <person name="Gargeya S."/>
            <person name="Fitzgerald M."/>
            <person name="Haas B."/>
            <person name="Abouelleil A."/>
            <person name="Allen A.W."/>
            <person name="Alvarado L."/>
            <person name="Arachchi H.M."/>
            <person name="Berlin A.M."/>
            <person name="Chapman S.B."/>
            <person name="Gainer-Dewar J."/>
            <person name="Goldberg J."/>
            <person name="Griggs A."/>
            <person name="Gujja S."/>
            <person name="Hansen M."/>
            <person name="Howarth C."/>
            <person name="Imamovic A."/>
            <person name="Ireland A."/>
            <person name="Larimer J."/>
            <person name="McCowan C."/>
            <person name="Murphy C."/>
            <person name="Pearson M."/>
            <person name="Poon T.W."/>
            <person name="Priest M."/>
            <person name="Roberts A."/>
            <person name="Saif S."/>
            <person name="Shea T."/>
            <person name="Sisk P."/>
            <person name="Sykes S."/>
            <person name="Wortman J."/>
            <person name="Nusbaum C."/>
            <person name="Birren B."/>
        </authorList>
    </citation>
    <scope>NUCLEOTIDE SEQUENCE [LARGE SCALE GENOMIC DNA]</scope>
    <source>
        <strain evidence="8">ACHKN1017</strain>
    </source>
</reference>
<dbReference type="EnsemblMetazoa" id="ACHR001743-RA">
    <property type="protein sequence ID" value="ACHR001743-PA"/>
    <property type="gene ID" value="ACHR001743"/>
</dbReference>
<dbReference type="Pfam" id="PF05761">
    <property type="entry name" value="5_nucleotid"/>
    <property type="match status" value="1"/>
</dbReference>
<evidence type="ECO:0000256" key="5">
    <source>
        <dbReference type="ARBA" id="ARBA00022990"/>
    </source>
</evidence>
<proteinExistence type="inferred from homology"/>
<dbReference type="VEuPathDB" id="VectorBase:ACHR001743"/>
<dbReference type="PANTHER" id="PTHR12103">
    <property type="entry name" value="5'-NUCLEOTIDASE DOMAIN-CONTAINING"/>
    <property type="match status" value="1"/>
</dbReference>
<keyword evidence="4" id="KW-0460">Magnesium</keyword>
<accession>A0A182JTB1</accession>
<dbReference type="PANTHER" id="PTHR12103:SF38">
    <property type="entry name" value="5'-NUCLEOTIDASE DOMAIN-CONTAINING PROTEIN 1"/>
    <property type="match status" value="1"/>
</dbReference>
<dbReference type="NCBIfam" id="TIGR02244">
    <property type="entry name" value="HAD-IG-Ncltidse"/>
    <property type="match status" value="1"/>
</dbReference>
<evidence type="ECO:0000256" key="6">
    <source>
        <dbReference type="ARBA" id="ARBA00069357"/>
    </source>
</evidence>
<sequence length="595" mass="66631">MELKGKEKFNSVNHLTGLAQCLIDMNTIIDLRNETMVAGTVVDVDGFVCEGVCENDPFSGMKSFTVGILGRCGTGAGLFGVSRSSEVIAASLPFIRAITNTTTTATTPARLASAATAAAGCQESCQNIGASLKLCSRTLPWLFGRTSGQRFYSRYSANRIMTGADTFSFADYDCVGFDLDNTLLRYRIGEMIELEYRTVSRFLVEQRGYSGRYLLQPLDKDFLQRGLIIDFHRGNILKLDPDGVIQQATHGTKRMADEEIRAYYGDEKRWEVTNEYCRNMLVAWNGPLSEQIRTVLDYFDICATLLFGRVIDTLDEEAHERIGRYNVWPDILDGLVYMYSRDHFGANIGGYFEALKANPEQYLQKASPELVHWLRELKKTKTTFLVTGSHIDFANFTASYAYGPDWLELFDVVVGFAKKPGFFTAGKPFVRLEGHDETDPLTAGQLERYGVYSQGNWRDLTVLLGKVCHKSNPRYLYVGDNLIQDMYTPSKYTTADTVAIVEEMEAEGMRDCDAGHPDAPYIVSKFWGSFFTTRSGPGAEDSSLWAGLIKQHAKICVPSMDEVAKYPIDHCYNSFTENVSCNGYYPAEPLKLVNN</sequence>
<dbReference type="InterPro" id="IPR008380">
    <property type="entry name" value="HAD-SF_hydro_IG_5-nucl"/>
</dbReference>
<name>A0A182JTB1_9DIPT</name>
<dbReference type="SUPFAM" id="SSF56784">
    <property type="entry name" value="HAD-like"/>
    <property type="match status" value="1"/>
</dbReference>
<evidence type="ECO:0000256" key="3">
    <source>
        <dbReference type="ARBA" id="ARBA00022801"/>
    </source>
</evidence>
<evidence type="ECO:0000313" key="8">
    <source>
        <dbReference type="Proteomes" id="UP000075881"/>
    </source>
</evidence>
<dbReference type="GO" id="GO:0008253">
    <property type="term" value="F:5'-nucleotidase activity"/>
    <property type="evidence" value="ECO:0007669"/>
    <property type="project" value="TreeGrafter"/>
</dbReference>
<reference evidence="7" key="2">
    <citation type="submission" date="2020-05" db="UniProtKB">
        <authorList>
            <consortium name="EnsemblMetazoa"/>
        </authorList>
    </citation>
    <scope>IDENTIFICATION</scope>
    <source>
        <strain evidence="7">ACHKN1017</strain>
    </source>
</reference>
<organism evidence="7 8">
    <name type="scientific">Anopheles christyi</name>
    <dbReference type="NCBI Taxonomy" id="43041"/>
    <lineage>
        <taxon>Eukaryota</taxon>
        <taxon>Metazoa</taxon>
        <taxon>Ecdysozoa</taxon>
        <taxon>Arthropoda</taxon>
        <taxon>Hexapoda</taxon>
        <taxon>Insecta</taxon>
        <taxon>Pterygota</taxon>
        <taxon>Neoptera</taxon>
        <taxon>Endopterygota</taxon>
        <taxon>Diptera</taxon>
        <taxon>Nematocera</taxon>
        <taxon>Culicoidea</taxon>
        <taxon>Culicidae</taxon>
        <taxon>Anophelinae</taxon>
        <taxon>Anopheles</taxon>
    </lineage>
</organism>
<protein>
    <recommendedName>
        <fullName evidence="6">5'-nucleotidase domain-containing protein 1</fullName>
    </recommendedName>
</protein>
<evidence type="ECO:0000256" key="4">
    <source>
        <dbReference type="ARBA" id="ARBA00022842"/>
    </source>
</evidence>
<dbReference type="Proteomes" id="UP000075881">
    <property type="component" value="Unassembled WGS sequence"/>
</dbReference>
<dbReference type="AlphaFoldDB" id="A0A182JTB1"/>
<keyword evidence="5" id="KW-0007">Acetylation</keyword>
<comment type="similarity">
    <text evidence="1">Belongs to the 5'(3')-deoxyribonucleotidase family.</text>
</comment>